<comment type="caution">
    <text evidence="1">The sequence shown here is derived from an EMBL/GenBank/DDBJ whole genome shotgun (WGS) entry which is preliminary data.</text>
</comment>
<evidence type="ECO:0008006" key="3">
    <source>
        <dbReference type="Google" id="ProtNLM"/>
    </source>
</evidence>
<evidence type="ECO:0000313" key="1">
    <source>
        <dbReference type="EMBL" id="MDM5130777.1"/>
    </source>
</evidence>
<organism evidence="1 2">
    <name type="scientific">Aeromonas piscicola</name>
    <dbReference type="NCBI Taxonomy" id="600645"/>
    <lineage>
        <taxon>Bacteria</taxon>
        <taxon>Pseudomonadati</taxon>
        <taxon>Pseudomonadota</taxon>
        <taxon>Gammaproteobacteria</taxon>
        <taxon>Aeromonadales</taxon>
        <taxon>Aeromonadaceae</taxon>
        <taxon>Aeromonas</taxon>
    </lineage>
</organism>
<protein>
    <recommendedName>
        <fullName evidence="3">Methyl-accepting chemotaxis protein</fullName>
    </recommendedName>
</protein>
<dbReference type="EMBL" id="JAOPLU010000002">
    <property type="protein sequence ID" value="MDM5130777.1"/>
    <property type="molecule type" value="Genomic_DNA"/>
</dbReference>
<gene>
    <name evidence="1" type="ORF">OB962_07135</name>
</gene>
<keyword evidence="2" id="KW-1185">Reference proteome</keyword>
<evidence type="ECO:0000313" key="2">
    <source>
        <dbReference type="Proteomes" id="UP001168109"/>
    </source>
</evidence>
<reference evidence="1" key="1">
    <citation type="submission" date="2024-05" db="EMBL/GenBank/DDBJ databases">
        <title>WGS of Aeromonas isolates.</title>
        <authorList>
            <person name="Lee H."/>
        </authorList>
    </citation>
    <scope>NUCLEOTIDE SEQUENCE</scope>
    <source>
        <strain evidence="1">LP308</strain>
    </source>
</reference>
<proteinExistence type="predicted"/>
<dbReference type="RefSeq" id="WP_290041737.1">
    <property type="nucleotide sequence ID" value="NZ_JAOPLU010000002.1"/>
</dbReference>
<dbReference type="Proteomes" id="UP001168109">
    <property type="component" value="Unassembled WGS sequence"/>
</dbReference>
<sequence>MTIRELYEAHRLHSQTLQQNSAELDQLARELAGRIAGFKLMERPAPH</sequence>
<accession>A0ABT7QA04</accession>
<name>A0ABT7QA04_9GAMM</name>